<dbReference type="PANTHER" id="PTHR32194:SF0">
    <property type="entry name" value="ATP-DEPENDENT PROTEASE SUBUNIT HSLV"/>
    <property type="match status" value="1"/>
</dbReference>
<dbReference type="RefSeq" id="WP_014025753.1">
    <property type="nucleotide sequence ID" value="NC_015931.1"/>
</dbReference>
<keyword evidence="5 9" id="KW-0378">Hydrolase</keyword>
<comment type="similarity">
    <text evidence="9">Belongs to the peptidase T1B family.</text>
</comment>
<evidence type="ECO:0000256" key="7">
    <source>
        <dbReference type="ARBA" id="ARBA00022942"/>
    </source>
</evidence>
<dbReference type="InterPro" id="IPR000243">
    <property type="entry name" value="Pept_T1A_subB"/>
</dbReference>
<keyword evidence="4 9" id="KW-0888">Threonine protease</keyword>
<gene>
    <name evidence="9" type="primary">psmB</name>
    <name evidence="10" type="ordered locus">Pyrfu_0204</name>
</gene>
<organism evidence="10 11">
    <name type="scientific">Pyrolobus fumarii (strain DSM 11204 / 1A)</name>
    <dbReference type="NCBI Taxonomy" id="694429"/>
    <lineage>
        <taxon>Archaea</taxon>
        <taxon>Thermoproteota</taxon>
        <taxon>Thermoprotei</taxon>
        <taxon>Desulfurococcales</taxon>
        <taxon>Pyrodictiaceae</taxon>
        <taxon>Pyrolobus</taxon>
    </lineage>
</organism>
<dbReference type="GO" id="GO:0010498">
    <property type="term" value="P:proteasomal protein catabolic process"/>
    <property type="evidence" value="ECO:0007669"/>
    <property type="project" value="UniProtKB-UniRule"/>
</dbReference>
<dbReference type="EMBL" id="CP002838">
    <property type="protein sequence ID" value="AEM38076.1"/>
    <property type="molecule type" value="Genomic_DNA"/>
</dbReference>
<dbReference type="GeneID" id="11139843"/>
<dbReference type="HOGENOM" id="CLU_035750_7_2_2"/>
<dbReference type="SUPFAM" id="SSF56235">
    <property type="entry name" value="N-terminal nucleophile aminohydrolases (Ntn hydrolases)"/>
    <property type="match status" value="1"/>
</dbReference>
<dbReference type="InterPro" id="IPR016050">
    <property type="entry name" value="Proteasome_bsu_CS"/>
</dbReference>
<comment type="subcellular location">
    <subcellularLocation>
        <location evidence="9">Cytoplasm</location>
    </subcellularLocation>
</comment>
<dbReference type="FunCoup" id="G0EEW2">
    <property type="interactions" value="173"/>
</dbReference>
<keyword evidence="3 9" id="KW-0645">Protease</keyword>
<dbReference type="GO" id="GO:0005737">
    <property type="term" value="C:cytoplasm"/>
    <property type="evidence" value="ECO:0007669"/>
    <property type="project" value="UniProtKB-SubCell"/>
</dbReference>
<comment type="caution">
    <text evidence="9">Lacks conserved residue(s) required for the propagation of feature annotation.</text>
</comment>
<dbReference type="STRING" id="694429.Pyrfu_0204"/>
<feature type="propeptide" id="PRO_5005053315" description="Removed in mature form; by autocatalysis" evidence="9">
    <location>
        <begin position="1"/>
        <end position="9"/>
    </location>
</feature>
<dbReference type="InterPro" id="IPR019983">
    <property type="entry name" value="Pept_T1A_Psome_bsu_arc"/>
</dbReference>
<dbReference type="PANTHER" id="PTHR32194">
    <property type="entry name" value="METALLOPROTEASE TLDD"/>
    <property type="match status" value="1"/>
</dbReference>
<keyword evidence="2 9" id="KW-0963">Cytoplasm</keyword>
<dbReference type="Pfam" id="PF00227">
    <property type="entry name" value="Proteasome"/>
    <property type="match status" value="1"/>
</dbReference>
<dbReference type="InParanoid" id="G0EEW2"/>
<dbReference type="OrthoDB" id="6330at2157"/>
<evidence type="ECO:0000256" key="4">
    <source>
        <dbReference type="ARBA" id="ARBA00022698"/>
    </source>
</evidence>
<sequence>MSYAEYGIGATTVGIRVKDGVVLASEKRVSYGGFIVSKAGKKVFKVTDRIGIAFAGLYADMQALARILSAEIQYYEVSTGKPARVYAAAKLLSNILYASKLIPFITEVLVGGVDETGSHLYVMDPVGSVIEDDYAALGSGAAIAIGILEANYRKDMSIDEAKELAEKAVRIAIERDAISGDGIDILVIKRVDGRIVAIEESKRIATSGVRQ</sequence>
<dbReference type="InterPro" id="IPR001353">
    <property type="entry name" value="Proteasome_sua/b"/>
</dbReference>
<dbReference type="Proteomes" id="UP000001037">
    <property type="component" value="Chromosome"/>
</dbReference>
<comment type="catalytic activity">
    <reaction evidence="1 9">
        <text>Cleavage of peptide bonds with very broad specificity.</text>
        <dbReference type="EC" id="3.4.25.1"/>
    </reaction>
</comment>
<evidence type="ECO:0000256" key="3">
    <source>
        <dbReference type="ARBA" id="ARBA00022670"/>
    </source>
</evidence>
<dbReference type="InterPro" id="IPR029055">
    <property type="entry name" value="Ntn_hydrolases_N"/>
</dbReference>
<dbReference type="GO" id="GO:0019774">
    <property type="term" value="C:proteasome core complex, beta-subunit complex"/>
    <property type="evidence" value="ECO:0007669"/>
    <property type="project" value="UniProtKB-UniRule"/>
</dbReference>
<keyword evidence="6 9" id="KW-0068">Autocatalytic cleavage</keyword>
<keyword evidence="7 9" id="KW-0647">Proteasome</keyword>
<comment type="activity regulation">
    <text evidence="9">The formation of the proteasomal ATPase PAN-20S proteasome complex, via the docking of the C-termini of PAN into the intersubunit pockets in the alpha-rings, triggers opening of the gate for substrate entry. Interconversion between the open-gate and close-gate conformations leads to a dynamic regulation of the 20S proteasome proteolysis activity.</text>
</comment>
<keyword evidence="11" id="KW-1185">Reference proteome</keyword>
<dbReference type="eggNOG" id="arCOG00970">
    <property type="taxonomic scope" value="Archaea"/>
</dbReference>
<protein>
    <recommendedName>
        <fullName evidence="9">Proteasome subunit beta</fullName>
        <ecNumber evidence="9">3.4.25.1</ecNumber>
    </recommendedName>
    <alternativeName>
        <fullName evidence="9">20S proteasome beta subunit</fullName>
    </alternativeName>
    <alternativeName>
        <fullName evidence="9">Proteasome core protein PsmB</fullName>
    </alternativeName>
</protein>
<reference evidence="10 11" key="1">
    <citation type="journal article" date="2011" name="Stand. Genomic Sci.">
        <title>Complete genome sequence of the hyperthermophilic chemolithoautotroph Pyrolobus fumarii type strain (1A).</title>
        <authorList>
            <person name="Anderson I."/>
            <person name="Goker M."/>
            <person name="Nolan M."/>
            <person name="Lucas S."/>
            <person name="Hammon N."/>
            <person name="Deshpande S."/>
            <person name="Cheng J.F."/>
            <person name="Tapia R."/>
            <person name="Han C."/>
            <person name="Goodwin L."/>
            <person name="Pitluck S."/>
            <person name="Huntemann M."/>
            <person name="Liolios K."/>
            <person name="Ivanova N."/>
            <person name="Pagani I."/>
            <person name="Mavromatis K."/>
            <person name="Ovchinikova G."/>
            <person name="Pati A."/>
            <person name="Chen A."/>
            <person name="Palaniappan K."/>
            <person name="Land M."/>
            <person name="Hauser L."/>
            <person name="Brambilla E.M."/>
            <person name="Huber H."/>
            <person name="Yasawong M."/>
            <person name="Rohde M."/>
            <person name="Spring S."/>
            <person name="Abt B."/>
            <person name="Sikorski J."/>
            <person name="Wirth R."/>
            <person name="Detter J.C."/>
            <person name="Woyke T."/>
            <person name="Bristow J."/>
            <person name="Eisen J.A."/>
            <person name="Markowitz V."/>
            <person name="Hugenholtz P."/>
            <person name="Kyrpides N.C."/>
            <person name="Klenk H.P."/>
            <person name="Lapidus A."/>
        </authorList>
    </citation>
    <scope>NUCLEOTIDE SEQUENCE [LARGE SCALE GENOMIC DNA]</scope>
    <source>
        <strain evidence="11">DSM 11204 / 1A</strain>
    </source>
</reference>
<dbReference type="KEGG" id="pfm:Pyrfu_0204"/>
<comment type="subunit">
    <text evidence="9">The 20S proteasome core is composed of 14 alpha and 14 beta subunits that assemble into four stacked heptameric rings, resulting in a barrel-shaped structure. The two inner rings, each composed of seven catalytic beta subunits, are sandwiched by two outer rings, each composed of seven alpha subunits. The catalytic chamber with the active sites is on the inside of the barrel. Has a gated structure, the ends of the cylinder being occluded by the N-termini of the alpha-subunits. Is capped at one or both ends by the proteasome regulatory ATPase, PAN.</text>
</comment>
<dbReference type="HAMAP" id="MF_02113_A">
    <property type="entry name" value="Proteasome_B_A"/>
    <property type="match status" value="1"/>
</dbReference>
<evidence type="ECO:0000313" key="10">
    <source>
        <dbReference type="EMBL" id="AEM38076.1"/>
    </source>
</evidence>
<dbReference type="MEROPS" id="T01.002"/>
<dbReference type="InterPro" id="IPR023333">
    <property type="entry name" value="Proteasome_suB-type"/>
</dbReference>
<evidence type="ECO:0000256" key="1">
    <source>
        <dbReference type="ARBA" id="ARBA00001198"/>
    </source>
</evidence>
<proteinExistence type="inferred from homology"/>
<evidence type="ECO:0000256" key="2">
    <source>
        <dbReference type="ARBA" id="ARBA00022490"/>
    </source>
</evidence>
<feature type="chain" id="PRO_5023277260" description="Proteasome subunit beta" evidence="9">
    <location>
        <begin position="10"/>
        <end position="211"/>
    </location>
</feature>
<dbReference type="Gene3D" id="3.60.20.10">
    <property type="entry name" value="Glutamine Phosphoribosylpyrophosphate, subunit 1, domain 1"/>
    <property type="match status" value="1"/>
</dbReference>
<dbReference type="PROSITE" id="PS51476">
    <property type="entry name" value="PROTEASOME_BETA_2"/>
    <property type="match status" value="1"/>
</dbReference>
<evidence type="ECO:0000256" key="9">
    <source>
        <dbReference type="HAMAP-Rule" id="MF_02113"/>
    </source>
</evidence>
<keyword evidence="8 9" id="KW-0865">Zymogen</keyword>
<dbReference type="NCBIfam" id="TIGR03634">
    <property type="entry name" value="arc_protsome_B"/>
    <property type="match status" value="1"/>
</dbReference>
<dbReference type="EC" id="3.4.25.1" evidence="9"/>
<name>G0EEW2_PYRF1</name>
<accession>G0EEW2</accession>
<comment type="function">
    <text evidence="9">Component of the proteasome core, a large protease complex with broad specificity involved in protein degradation.</text>
</comment>
<evidence type="ECO:0000313" key="11">
    <source>
        <dbReference type="Proteomes" id="UP000001037"/>
    </source>
</evidence>
<evidence type="ECO:0000256" key="6">
    <source>
        <dbReference type="ARBA" id="ARBA00022813"/>
    </source>
</evidence>
<dbReference type="AlphaFoldDB" id="G0EEW2"/>
<evidence type="ECO:0000256" key="8">
    <source>
        <dbReference type="ARBA" id="ARBA00023145"/>
    </source>
</evidence>
<dbReference type="PRINTS" id="PR00141">
    <property type="entry name" value="PROTEASOME"/>
</dbReference>
<evidence type="ECO:0000256" key="5">
    <source>
        <dbReference type="ARBA" id="ARBA00022801"/>
    </source>
</evidence>
<dbReference type="GO" id="GO:0004298">
    <property type="term" value="F:threonine-type endopeptidase activity"/>
    <property type="evidence" value="ECO:0007669"/>
    <property type="project" value="UniProtKB-UniRule"/>
</dbReference>
<dbReference type="PROSITE" id="PS00854">
    <property type="entry name" value="PROTEASOME_BETA_1"/>
    <property type="match status" value="1"/>
</dbReference>